<dbReference type="Proteomes" id="UP000235145">
    <property type="component" value="Unassembled WGS sequence"/>
</dbReference>
<evidence type="ECO:0000256" key="1">
    <source>
        <dbReference type="ARBA" id="ARBA00004370"/>
    </source>
</evidence>
<keyword evidence="3" id="KW-0732">Signal</keyword>
<keyword evidence="4" id="KW-0677">Repeat</keyword>
<evidence type="ECO:0000313" key="8">
    <source>
        <dbReference type="Proteomes" id="UP000235145"/>
    </source>
</evidence>
<comment type="subcellular location">
    <subcellularLocation>
        <location evidence="1">Membrane</location>
    </subcellularLocation>
</comment>
<evidence type="ECO:0000256" key="4">
    <source>
        <dbReference type="ARBA" id="ARBA00022737"/>
    </source>
</evidence>
<organism evidence="7 8">
    <name type="scientific">Lactuca sativa</name>
    <name type="common">Garden lettuce</name>
    <dbReference type="NCBI Taxonomy" id="4236"/>
    <lineage>
        <taxon>Eukaryota</taxon>
        <taxon>Viridiplantae</taxon>
        <taxon>Streptophyta</taxon>
        <taxon>Embryophyta</taxon>
        <taxon>Tracheophyta</taxon>
        <taxon>Spermatophyta</taxon>
        <taxon>Magnoliopsida</taxon>
        <taxon>eudicotyledons</taxon>
        <taxon>Gunneridae</taxon>
        <taxon>Pentapetalae</taxon>
        <taxon>asterids</taxon>
        <taxon>campanulids</taxon>
        <taxon>Asterales</taxon>
        <taxon>Asteraceae</taxon>
        <taxon>Cichorioideae</taxon>
        <taxon>Cichorieae</taxon>
        <taxon>Lactucinae</taxon>
        <taxon>Lactuca</taxon>
    </lineage>
</organism>
<dbReference type="InterPro" id="IPR032675">
    <property type="entry name" value="LRR_dom_sf"/>
</dbReference>
<dbReference type="PANTHER" id="PTHR48065">
    <property type="entry name" value="OS10G0469600 PROTEIN"/>
    <property type="match status" value="1"/>
</dbReference>
<dbReference type="GO" id="GO:0016020">
    <property type="term" value="C:membrane"/>
    <property type="evidence" value="ECO:0007669"/>
    <property type="project" value="UniProtKB-SubCell"/>
</dbReference>
<evidence type="ECO:0000256" key="6">
    <source>
        <dbReference type="ARBA" id="ARBA00023180"/>
    </source>
</evidence>
<evidence type="ECO:0000256" key="3">
    <source>
        <dbReference type="ARBA" id="ARBA00022729"/>
    </source>
</evidence>
<evidence type="ECO:0008006" key="9">
    <source>
        <dbReference type="Google" id="ProtNLM"/>
    </source>
</evidence>
<dbReference type="InterPro" id="IPR001611">
    <property type="entry name" value="Leu-rich_rpt"/>
</dbReference>
<reference evidence="7 8" key="1">
    <citation type="journal article" date="2017" name="Nat. Commun.">
        <title>Genome assembly with in vitro proximity ligation data and whole-genome triplication in lettuce.</title>
        <authorList>
            <person name="Reyes-Chin-Wo S."/>
            <person name="Wang Z."/>
            <person name="Yang X."/>
            <person name="Kozik A."/>
            <person name="Arikit S."/>
            <person name="Song C."/>
            <person name="Xia L."/>
            <person name="Froenicke L."/>
            <person name="Lavelle D.O."/>
            <person name="Truco M.J."/>
            <person name="Xia R."/>
            <person name="Zhu S."/>
            <person name="Xu C."/>
            <person name="Xu H."/>
            <person name="Xu X."/>
            <person name="Cox K."/>
            <person name="Korf I."/>
            <person name="Meyers B.C."/>
            <person name="Michelmore R.W."/>
        </authorList>
    </citation>
    <scope>NUCLEOTIDE SEQUENCE [LARGE SCALE GENOMIC DNA]</scope>
    <source>
        <strain evidence="8">cv. Salinas</strain>
        <tissue evidence="7">Seedlings</tissue>
    </source>
</reference>
<accession>A0A9R1VCA6</accession>
<proteinExistence type="predicted"/>
<dbReference type="AlphaFoldDB" id="A0A9R1VCA6"/>
<dbReference type="EMBL" id="NBSK02000006">
    <property type="protein sequence ID" value="KAJ0202121.1"/>
    <property type="molecule type" value="Genomic_DNA"/>
</dbReference>
<keyword evidence="2" id="KW-0433">Leucine-rich repeat</keyword>
<evidence type="ECO:0000256" key="5">
    <source>
        <dbReference type="ARBA" id="ARBA00023136"/>
    </source>
</evidence>
<protein>
    <recommendedName>
        <fullName evidence="9">Non-specific serine/threonine protein kinase</fullName>
    </recommendedName>
</protein>
<keyword evidence="8" id="KW-1185">Reference proteome</keyword>
<dbReference type="Pfam" id="PF00560">
    <property type="entry name" value="LRR_1"/>
    <property type="match status" value="2"/>
</dbReference>
<sequence>MNNLHGSIPSCLSNLTSMVQQGGFSQDVQFITTYKAYEFKQETYVDHAMIEWNALSGEIPQKIGEMKKLLTLDLSTNNFSGQIPSSMSQMSLLNELDLSYNNLSWRIPSALNSNPFCDIPKITARKDRFHLCF</sequence>
<dbReference type="PANTHER" id="PTHR48065:SF75">
    <property type="entry name" value="LEUCINE-RICH REPEAT-CONTAINING N-TERMINAL PLANT-TYPE DOMAIN-CONTAINING PROTEIN"/>
    <property type="match status" value="1"/>
</dbReference>
<name>A0A9R1VCA6_LACSA</name>
<dbReference type="SUPFAM" id="SSF52058">
    <property type="entry name" value="L domain-like"/>
    <property type="match status" value="1"/>
</dbReference>
<keyword evidence="5" id="KW-0472">Membrane</keyword>
<evidence type="ECO:0000256" key="2">
    <source>
        <dbReference type="ARBA" id="ARBA00022614"/>
    </source>
</evidence>
<evidence type="ECO:0000313" key="7">
    <source>
        <dbReference type="EMBL" id="KAJ0202121.1"/>
    </source>
</evidence>
<dbReference type="FunFam" id="3.80.10.10:FF:000041">
    <property type="entry name" value="LRR receptor-like serine/threonine-protein kinase ERECTA"/>
    <property type="match status" value="1"/>
</dbReference>
<comment type="caution">
    <text evidence="7">The sequence shown here is derived from an EMBL/GenBank/DDBJ whole genome shotgun (WGS) entry which is preliminary data.</text>
</comment>
<keyword evidence="6" id="KW-0325">Glycoprotein</keyword>
<gene>
    <name evidence="7" type="ORF">LSAT_V11C600315030</name>
</gene>
<dbReference type="PRINTS" id="PR00019">
    <property type="entry name" value="LEURICHRPT"/>
</dbReference>
<dbReference type="Gene3D" id="3.80.10.10">
    <property type="entry name" value="Ribonuclease Inhibitor"/>
    <property type="match status" value="1"/>
</dbReference>